<evidence type="ECO:0000256" key="10">
    <source>
        <dbReference type="ARBA" id="ARBA00022833"/>
    </source>
</evidence>
<dbReference type="Pfam" id="PF17900">
    <property type="entry name" value="Peptidase_M1_N"/>
    <property type="match status" value="1"/>
</dbReference>
<evidence type="ECO:0000256" key="3">
    <source>
        <dbReference type="ARBA" id="ARBA00010136"/>
    </source>
</evidence>
<evidence type="ECO:0000259" key="16">
    <source>
        <dbReference type="Pfam" id="PF17900"/>
    </source>
</evidence>
<dbReference type="PANTHER" id="PTHR46322">
    <property type="entry name" value="PUROMYCIN-SENSITIVE AMINOPEPTIDASE"/>
    <property type="match status" value="1"/>
</dbReference>
<evidence type="ECO:0000256" key="6">
    <source>
        <dbReference type="ARBA" id="ARBA00022438"/>
    </source>
</evidence>
<keyword evidence="6 17" id="KW-0031">Aminopeptidase</keyword>
<dbReference type="Gene3D" id="1.25.50.10">
    <property type="entry name" value="Peptidase M1, alanyl aminopeptidase, C-terminal domain"/>
    <property type="match status" value="1"/>
</dbReference>
<dbReference type="CDD" id="cd09600">
    <property type="entry name" value="M1_APN"/>
    <property type="match status" value="1"/>
</dbReference>
<dbReference type="AlphaFoldDB" id="A0A935W2V2"/>
<dbReference type="GO" id="GO:0008237">
    <property type="term" value="F:metallopeptidase activity"/>
    <property type="evidence" value="ECO:0007669"/>
    <property type="project" value="UniProtKB-UniRule"/>
</dbReference>
<dbReference type="GO" id="GO:0006508">
    <property type="term" value="P:proteolysis"/>
    <property type="evidence" value="ECO:0007669"/>
    <property type="project" value="UniProtKB-UniRule"/>
</dbReference>
<dbReference type="Pfam" id="PF17432">
    <property type="entry name" value="DUF3458_C"/>
    <property type="match status" value="1"/>
</dbReference>
<dbReference type="Pfam" id="PF11940">
    <property type="entry name" value="DUF3458"/>
    <property type="match status" value="1"/>
</dbReference>
<feature type="domain" description="Peptidase M1 membrane alanine aminopeptidase" evidence="13">
    <location>
        <begin position="231"/>
        <end position="444"/>
    </location>
</feature>
<evidence type="ECO:0000256" key="2">
    <source>
        <dbReference type="ARBA" id="ARBA00001947"/>
    </source>
</evidence>
<dbReference type="EMBL" id="JADJOT010000004">
    <property type="protein sequence ID" value="MBK7953412.1"/>
    <property type="molecule type" value="Genomic_DNA"/>
</dbReference>
<feature type="domain" description="Peptidase M1 alanyl aminopeptidase Ig-like fold" evidence="14">
    <location>
        <begin position="449"/>
        <end position="555"/>
    </location>
</feature>
<dbReference type="FunFam" id="2.60.40.1840:FF:000001">
    <property type="entry name" value="Aminopeptidase N"/>
    <property type="match status" value="1"/>
</dbReference>
<evidence type="ECO:0000256" key="4">
    <source>
        <dbReference type="ARBA" id="ARBA00012564"/>
    </source>
</evidence>
<dbReference type="Gene3D" id="2.60.40.1730">
    <property type="entry name" value="tricorn interacting facor f3 domain"/>
    <property type="match status" value="1"/>
</dbReference>
<comment type="caution">
    <text evidence="17">The sequence shown here is derived from an EMBL/GenBank/DDBJ whole genome shotgun (WGS) entry which is preliminary data.</text>
</comment>
<dbReference type="InterPro" id="IPR001930">
    <property type="entry name" value="Peptidase_M1"/>
</dbReference>
<dbReference type="InterPro" id="IPR042097">
    <property type="entry name" value="Aminopeptidase_N-like_N_sf"/>
</dbReference>
<dbReference type="PANTHER" id="PTHR46322:SF1">
    <property type="entry name" value="PUROMYCIN-SENSITIVE AMINOPEPTIDASE"/>
    <property type="match status" value="1"/>
</dbReference>
<dbReference type="InterPro" id="IPR037144">
    <property type="entry name" value="Peptidase_M1_pepN_C_sf"/>
</dbReference>
<evidence type="ECO:0000259" key="15">
    <source>
        <dbReference type="Pfam" id="PF17432"/>
    </source>
</evidence>
<dbReference type="InterPro" id="IPR035414">
    <property type="entry name" value="Peptidase_M1_pepN_Ig-like"/>
</dbReference>
<comment type="similarity">
    <text evidence="3">Belongs to the peptidase M1 family.</text>
</comment>
<organism evidence="17 18">
    <name type="scientific">Candidatus Accumulibacter affinis</name>
    <dbReference type="NCBI Taxonomy" id="2954384"/>
    <lineage>
        <taxon>Bacteria</taxon>
        <taxon>Pseudomonadati</taxon>
        <taxon>Pseudomonadota</taxon>
        <taxon>Betaproteobacteria</taxon>
        <taxon>Candidatus Accumulibacter</taxon>
    </lineage>
</organism>
<keyword evidence="11" id="KW-0482">Metalloprotease</keyword>
<comment type="cofactor">
    <cofactor evidence="2">
        <name>Zn(2+)</name>
        <dbReference type="ChEBI" id="CHEBI:29105"/>
    </cofactor>
</comment>
<dbReference type="Gene3D" id="3.30.2010.30">
    <property type="match status" value="1"/>
</dbReference>
<dbReference type="SUPFAM" id="SSF55486">
    <property type="entry name" value="Metalloproteases ('zincins'), catalytic domain"/>
    <property type="match status" value="1"/>
</dbReference>
<dbReference type="InterPro" id="IPR012779">
    <property type="entry name" value="Peptidase_M1_pepN"/>
</dbReference>
<evidence type="ECO:0000256" key="7">
    <source>
        <dbReference type="ARBA" id="ARBA00022670"/>
    </source>
</evidence>
<dbReference type="PRINTS" id="PR00756">
    <property type="entry name" value="ALADIPTASE"/>
</dbReference>
<dbReference type="InterPro" id="IPR024601">
    <property type="entry name" value="Peptidase_M1_pepN_C"/>
</dbReference>
<sequence>MNTKTPQLIHRHDYQPPPFLVDSVELDVQFHNDGILVSSHLCLRRNPAVAPGQALQLDGHGLATRSVAIDGKTLSEDRYHCSETLLTIENPPDSLTLSILVRIDPDHNSSLSGLYRSKDGYFTQCEAQGFRRITWFPDRPDIMSRYVVTLHADQASLPVLLSNGNPIGSGDEEGGRHWVRWEDPFAKPCYLFALVAARLDVLRGHFTTSSGRQVQLAVFVEPGKLDQCAHAMDALQRSMHWDEQVFGLECDLDHYMIVAVGDFNMGAMENKGLNIFNTKYVLARADTATDADYQNIDRVVAHEYFHNWTGNRVTCRDWFQLSLKEGLTVFRDQEFGADMHSRAVTRIRDVRALRAAQFPEDAGPMAHPVRPDSYIEINNFYTSTVYEKGAEVVRMIQTLIGKPAFRRGMDLYFARHDGQAVTCDDFVAAMADASGVDLSQFKRWYDHAGTPRLHASGSYDPTTGRYVLTLSQSRPTAREASLPFHIPVAIGLIGPDGADLPLRMAGDRGNAEQGRTTRVLALTESEQRFVFEDLPAAPVPSLLREFSAPVILDYDWRDEDLGHLLAHDSDPFNRWEAGQRLASRLILAATEEISAGRPAHWPQSFAAAAAQVLARAEADPAFAAEVLTLPGEATLAEEIASVAPDALHTARNGLRRFLAEKLCDEFRQCYDSLAASGPYQPTPDAAGRRALRNLCLGYLSELDTAEMRAMAIRQFASADNMSDQFAALATLAQHDCPERVQALAAFYERWHGQALVVDKWLSVQASSRLPDTLTVVQGLLVHPAFDLDNPNKVYALINTFGNNHVRFHAADGSGYRFLAGQIEQVDRINPQVAARLARRFDRWTRFDALRQAHARSALEGLRAINGLSSDVREIVGRALD</sequence>
<dbReference type="FunFam" id="3.30.2010.30:FF:000002">
    <property type="entry name" value="Putative aminopeptidase N"/>
    <property type="match status" value="1"/>
</dbReference>
<keyword evidence="9 17" id="KW-0378">Hydrolase</keyword>
<keyword evidence="8" id="KW-0479">Metal-binding</keyword>
<dbReference type="InterPro" id="IPR038438">
    <property type="entry name" value="PepN_Ig-like_sf"/>
</dbReference>
<evidence type="ECO:0000259" key="13">
    <source>
        <dbReference type="Pfam" id="PF01433"/>
    </source>
</evidence>
<dbReference type="NCBIfam" id="TIGR02414">
    <property type="entry name" value="pepN_proteo"/>
    <property type="match status" value="1"/>
</dbReference>
<keyword evidence="7" id="KW-0645">Protease</keyword>
<protein>
    <recommendedName>
        <fullName evidence="5 12">Aminopeptidase N</fullName>
        <ecNumber evidence="4 12">3.4.11.2</ecNumber>
    </recommendedName>
</protein>
<feature type="domain" description="Peptidase M1 alanyl aminopeptidase C-terminal" evidence="15">
    <location>
        <begin position="558"/>
        <end position="879"/>
    </location>
</feature>
<evidence type="ECO:0000256" key="9">
    <source>
        <dbReference type="ARBA" id="ARBA00022801"/>
    </source>
</evidence>
<evidence type="ECO:0000313" key="18">
    <source>
        <dbReference type="Proteomes" id="UP000706151"/>
    </source>
</evidence>
<keyword evidence="10" id="KW-0862">Zinc</keyword>
<dbReference type="Gene3D" id="2.60.40.1840">
    <property type="match status" value="1"/>
</dbReference>
<dbReference type="EC" id="3.4.11.2" evidence="4 12"/>
<accession>A0A935W2V2</accession>
<dbReference type="FunFam" id="1.10.390.10:FF:000002">
    <property type="entry name" value="Aminopeptidase N"/>
    <property type="match status" value="1"/>
</dbReference>
<reference evidence="17 18" key="1">
    <citation type="submission" date="2020-10" db="EMBL/GenBank/DDBJ databases">
        <title>Connecting structure to function with the recovery of over 1000 high-quality activated sludge metagenome-assembled genomes encoding full-length rRNA genes using long-read sequencing.</title>
        <authorList>
            <person name="Singleton C.M."/>
            <person name="Petriglieri F."/>
            <person name="Kristensen J.M."/>
            <person name="Kirkegaard R.H."/>
            <person name="Michaelsen T.Y."/>
            <person name="Andersen M.H."/>
            <person name="Karst S.M."/>
            <person name="Dueholm M.S."/>
            <person name="Nielsen P.H."/>
            <person name="Albertsen M."/>
        </authorList>
    </citation>
    <scope>NUCLEOTIDE SEQUENCE [LARGE SCALE GENOMIC DNA]</scope>
    <source>
        <strain evidence="17">Fred_18-Q3-R57-64_BAT3C.720</strain>
    </source>
</reference>
<evidence type="ECO:0000256" key="1">
    <source>
        <dbReference type="ARBA" id="ARBA00000098"/>
    </source>
</evidence>
<evidence type="ECO:0000256" key="11">
    <source>
        <dbReference type="ARBA" id="ARBA00023049"/>
    </source>
</evidence>
<dbReference type="Gene3D" id="1.10.390.10">
    <property type="entry name" value="Neutral Protease Domain 2"/>
    <property type="match status" value="1"/>
</dbReference>
<gene>
    <name evidence="17" type="primary">pepN</name>
    <name evidence="17" type="ORF">IPK02_05270</name>
</gene>
<evidence type="ECO:0000256" key="12">
    <source>
        <dbReference type="NCBIfam" id="TIGR02414"/>
    </source>
</evidence>
<dbReference type="InterPro" id="IPR027268">
    <property type="entry name" value="Peptidase_M4/M1_CTD_sf"/>
</dbReference>
<proteinExistence type="inferred from homology"/>
<dbReference type="InterPro" id="IPR045357">
    <property type="entry name" value="Aminopeptidase_N-like_N"/>
</dbReference>
<evidence type="ECO:0000259" key="14">
    <source>
        <dbReference type="Pfam" id="PF11940"/>
    </source>
</evidence>
<dbReference type="Proteomes" id="UP000706151">
    <property type="component" value="Unassembled WGS sequence"/>
</dbReference>
<comment type="catalytic activity">
    <reaction evidence="1">
        <text>Release of an N-terminal amino acid, Xaa-|-Yaa- from a peptide, amide or arylamide. Xaa is preferably Ala, but may be most amino acids including Pro (slow action). When a terminal hydrophobic residue is followed by a prolyl residue, the two may be released as an intact Xaa-Pro dipeptide.</text>
        <dbReference type="EC" id="3.4.11.2"/>
    </reaction>
</comment>
<evidence type="ECO:0000256" key="5">
    <source>
        <dbReference type="ARBA" id="ARBA00015611"/>
    </source>
</evidence>
<name>A0A935W2V2_9PROT</name>
<dbReference type="InterPro" id="IPR014782">
    <property type="entry name" value="Peptidase_M1_dom"/>
</dbReference>
<evidence type="ECO:0000256" key="8">
    <source>
        <dbReference type="ARBA" id="ARBA00022723"/>
    </source>
</evidence>
<dbReference type="GO" id="GO:0016285">
    <property type="term" value="F:alanyl aminopeptidase activity"/>
    <property type="evidence" value="ECO:0007669"/>
    <property type="project" value="UniProtKB-EC"/>
</dbReference>
<evidence type="ECO:0000313" key="17">
    <source>
        <dbReference type="EMBL" id="MBK7953412.1"/>
    </source>
</evidence>
<dbReference type="Pfam" id="PF01433">
    <property type="entry name" value="Peptidase_M1"/>
    <property type="match status" value="1"/>
</dbReference>
<dbReference type="SUPFAM" id="SSF63737">
    <property type="entry name" value="Leukotriene A4 hydrolase N-terminal domain"/>
    <property type="match status" value="1"/>
</dbReference>
<feature type="domain" description="Aminopeptidase N-like N-terminal" evidence="16">
    <location>
        <begin position="54"/>
        <end position="191"/>
    </location>
</feature>
<dbReference type="GO" id="GO:0008270">
    <property type="term" value="F:zinc ion binding"/>
    <property type="evidence" value="ECO:0007669"/>
    <property type="project" value="InterPro"/>
</dbReference>